<sequence>MSKTSLISRRKEEVPCTVEINNTFEELGAHLRFDNGVVVYPGDEVMVHGSPVEVPYGHCETFRRTATITRASLLERTWTRATGDFEFMELCEFSFSERARA</sequence>
<dbReference type="STRING" id="1480615.AWJ14_18475"/>
<name>A0A1C1YYD1_9HYPH</name>
<gene>
    <name evidence="1" type="ORF">AWJ14_18475</name>
</gene>
<dbReference type="RefSeq" id="WP_066176452.1">
    <property type="nucleotide sequence ID" value="NZ_LQZT01000006.1"/>
</dbReference>
<evidence type="ECO:0000313" key="1">
    <source>
        <dbReference type="EMBL" id="OCW58482.1"/>
    </source>
</evidence>
<evidence type="ECO:0000313" key="2">
    <source>
        <dbReference type="Proteomes" id="UP000094795"/>
    </source>
</evidence>
<reference evidence="1 2" key="1">
    <citation type="submission" date="2015-12" db="EMBL/GenBank/DDBJ databases">
        <authorList>
            <person name="Shamseldin A."/>
            <person name="Moawad H."/>
            <person name="Abd El-Rahim W.M."/>
            <person name="Sadowsky M.J."/>
        </authorList>
    </citation>
    <scope>NUCLEOTIDE SEQUENCE [LARGE SCALE GENOMIC DNA]</scope>
    <source>
        <strain evidence="1 2">JC234</strain>
    </source>
</reference>
<dbReference type="Proteomes" id="UP000094795">
    <property type="component" value="Unassembled WGS sequence"/>
</dbReference>
<keyword evidence="2" id="KW-1185">Reference proteome</keyword>
<comment type="caution">
    <text evidence="1">The sequence shown here is derived from an EMBL/GenBank/DDBJ whole genome shotgun (WGS) entry which is preliminary data.</text>
</comment>
<dbReference type="AlphaFoldDB" id="A0A1C1YYD1"/>
<proteinExistence type="predicted"/>
<dbReference type="EMBL" id="LQZT01000006">
    <property type="protein sequence ID" value="OCW58482.1"/>
    <property type="molecule type" value="Genomic_DNA"/>
</dbReference>
<dbReference type="OrthoDB" id="7507446at2"/>
<organism evidence="1 2">
    <name type="scientific">Hoeflea olei</name>
    <dbReference type="NCBI Taxonomy" id="1480615"/>
    <lineage>
        <taxon>Bacteria</taxon>
        <taxon>Pseudomonadati</taxon>
        <taxon>Pseudomonadota</taxon>
        <taxon>Alphaproteobacteria</taxon>
        <taxon>Hyphomicrobiales</taxon>
        <taxon>Rhizobiaceae</taxon>
        <taxon>Hoeflea</taxon>
    </lineage>
</organism>
<protein>
    <submittedName>
        <fullName evidence="1">Uncharacterized protein</fullName>
    </submittedName>
</protein>
<accession>A0A1C1YYD1</accession>